<gene>
    <name evidence="1" type="ORF">NFRAN_0769</name>
</gene>
<proteinExistence type="predicted"/>
<evidence type="ECO:0000313" key="2">
    <source>
        <dbReference type="Proteomes" id="UP000294299"/>
    </source>
</evidence>
<reference evidence="1 2" key="1">
    <citation type="submission" date="2019-02" db="EMBL/GenBank/DDBJ databases">
        <authorList>
            <person name="Lehtovirta-Morley E L."/>
        </authorList>
    </citation>
    <scope>NUCLEOTIDE SEQUENCE [LARGE SCALE GENOMIC DNA]</scope>
    <source>
        <strain evidence="1">NFRAN1</strain>
    </source>
</reference>
<name>A0A484I7E8_9ARCH</name>
<organism evidence="1 2">
    <name type="scientific">Candidatus Nitrosocosmicus franklandianus</name>
    <dbReference type="NCBI Taxonomy" id="1798806"/>
    <lineage>
        <taxon>Archaea</taxon>
        <taxon>Nitrososphaerota</taxon>
        <taxon>Nitrososphaeria</taxon>
        <taxon>Nitrososphaerales</taxon>
        <taxon>Nitrososphaeraceae</taxon>
        <taxon>Candidatus Nitrosocosmicus</taxon>
    </lineage>
</organism>
<protein>
    <submittedName>
        <fullName evidence="1">Uncharacterized protein</fullName>
    </submittedName>
</protein>
<keyword evidence="2" id="KW-1185">Reference proteome</keyword>
<sequence length="267" mass="31270">MILTGENFHMTPIPNWKRWIIYNLIGEGVHNVLFDDQLKKLCGNNYDENFEIALNSLVDNGILLKLETNRRKKYIVNYDKLIEAKKILNDNRNWKLSREIQKTGWRSDQRGEGGSDDIHRFYSEPEGYSFWFNLEENPRKKKSIYNIYRRKTDDLEFAAQILTQKHSKILYLGSLRHNHSVISILWRACVDLSTGTDPKRNRNFILQDLQDKERKACGNNRQRGKIALAIFKKLEFITEQGRKGNSTLYTITGKSPPFSTLDDVINV</sequence>
<dbReference type="AlphaFoldDB" id="A0A484I7E8"/>
<evidence type="ECO:0000313" key="1">
    <source>
        <dbReference type="EMBL" id="VFJ13091.1"/>
    </source>
</evidence>
<dbReference type="EMBL" id="LR216287">
    <property type="protein sequence ID" value="VFJ13091.1"/>
    <property type="molecule type" value="Genomic_DNA"/>
</dbReference>
<dbReference type="KEGG" id="nfn:NFRAN_0769"/>
<accession>A0A484I7E8</accession>
<dbReference type="Proteomes" id="UP000294299">
    <property type="component" value="Chromosome NFRAN"/>
</dbReference>